<evidence type="ECO:0000313" key="3">
    <source>
        <dbReference type="EMBL" id="MBB5057933.1"/>
    </source>
</evidence>
<accession>A0A7W8E3F7</accession>
<dbReference type="PROSITE" id="PS50110">
    <property type="entry name" value="RESPONSE_REGULATORY"/>
    <property type="match status" value="1"/>
</dbReference>
<dbReference type="CDD" id="cd17546">
    <property type="entry name" value="REC_hyHK_CKI1_RcsC-like"/>
    <property type="match status" value="1"/>
</dbReference>
<dbReference type="Pfam" id="PF00072">
    <property type="entry name" value="Response_reg"/>
    <property type="match status" value="1"/>
</dbReference>
<organism evidence="3 4">
    <name type="scientific">Granulicella aggregans</name>
    <dbReference type="NCBI Taxonomy" id="474949"/>
    <lineage>
        <taxon>Bacteria</taxon>
        <taxon>Pseudomonadati</taxon>
        <taxon>Acidobacteriota</taxon>
        <taxon>Terriglobia</taxon>
        <taxon>Terriglobales</taxon>
        <taxon>Acidobacteriaceae</taxon>
        <taxon>Granulicella</taxon>
    </lineage>
</organism>
<dbReference type="GO" id="GO:0000160">
    <property type="term" value="P:phosphorelay signal transduction system"/>
    <property type="evidence" value="ECO:0007669"/>
    <property type="project" value="InterPro"/>
</dbReference>
<reference evidence="3 4" key="1">
    <citation type="submission" date="2020-08" db="EMBL/GenBank/DDBJ databases">
        <title>Genomic Encyclopedia of Type Strains, Phase IV (KMG-V): Genome sequencing to study the core and pangenomes of soil and plant-associated prokaryotes.</title>
        <authorList>
            <person name="Whitman W."/>
        </authorList>
    </citation>
    <scope>NUCLEOTIDE SEQUENCE [LARGE SCALE GENOMIC DNA]</scope>
    <source>
        <strain evidence="3 4">M8UP14</strain>
    </source>
</reference>
<dbReference type="InterPro" id="IPR052048">
    <property type="entry name" value="ST_Response_Regulator"/>
</dbReference>
<feature type="domain" description="Response regulatory" evidence="2">
    <location>
        <begin position="5"/>
        <end position="121"/>
    </location>
</feature>
<dbReference type="Proteomes" id="UP000540989">
    <property type="component" value="Unassembled WGS sequence"/>
</dbReference>
<keyword evidence="4" id="KW-1185">Reference proteome</keyword>
<dbReference type="AlphaFoldDB" id="A0A7W8E3F7"/>
<dbReference type="EMBL" id="JACHIP010000003">
    <property type="protein sequence ID" value="MBB5057933.1"/>
    <property type="molecule type" value="Genomic_DNA"/>
</dbReference>
<sequence>MAAKTCLVVDDSPTVRKVARRFLRHTGLDIQEAENGQIALDQCTLKMPDVILLDWNMPVMSGIQFLRHLRAASGGTEPKVIFCTTESDVDHIREAFEAGTDEYLMKPFDAKMLNDKLGNFFVFDHDPSA</sequence>
<dbReference type="PANTHER" id="PTHR43228:SF1">
    <property type="entry name" value="TWO-COMPONENT RESPONSE REGULATOR ARR22"/>
    <property type="match status" value="1"/>
</dbReference>
<keyword evidence="1" id="KW-0597">Phosphoprotein</keyword>
<evidence type="ECO:0000259" key="2">
    <source>
        <dbReference type="PROSITE" id="PS50110"/>
    </source>
</evidence>
<name>A0A7W8E3F7_9BACT</name>
<dbReference type="SMART" id="SM00448">
    <property type="entry name" value="REC"/>
    <property type="match status" value="1"/>
</dbReference>
<comment type="caution">
    <text evidence="3">The sequence shown here is derived from an EMBL/GenBank/DDBJ whole genome shotgun (WGS) entry which is preliminary data.</text>
</comment>
<evidence type="ECO:0000313" key="4">
    <source>
        <dbReference type="Proteomes" id="UP000540989"/>
    </source>
</evidence>
<dbReference type="InterPro" id="IPR011006">
    <property type="entry name" value="CheY-like_superfamily"/>
</dbReference>
<evidence type="ECO:0000256" key="1">
    <source>
        <dbReference type="PROSITE-ProRule" id="PRU00169"/>
    </source>
</evidence>
<dbReference type="Gene3D" id="3.40.50.2300">
    <property type="match status" value="1"/>
</dbReference>
<dbReference type="PANTHER" id="PTHR43228">
    <property type="entry name" value="TWO-COMPONENT RESPONSE REGULATOR"/>
    <property type="match status" value="1"/>
</dbReference>
<gene>
    <name evidence="3" type="ORF">HDF16_002639</name>
</gene>
<dbReference type="SUPFAM" id="SSF52172">
    <property type="entry name" value="CheY-like"/>
    <property type="match status" value="1"/>
</dbReference>
<protein>
    <submittedName>
        <fullName evidence="3">Two-component system chemotaxis response regulator CheY</fullName>
    </submittedName>
</protein>
<dbReference type="InterPro" id="IPR001789">
    <property type="entry name" value="Sig_transdc_resp-reg_receiver"/>
</dbReference>
<proteinExistence type="predicted"/>
<feature type="modified residue" description="4-aspartylphosphate" evidence="1">
    <location>
        <position position="54"/>
    </location>
</feature>